<evidence type="ECO:0000313" key="2">
    <source>
        <dbReference type="Proteomes" id="UP001163603"/>
    </source>
</evidence>
<comment type="caution">
    <text evidence="1">The sequence shown here is derived from an EMBL/GenBank/DDBJ whole genome shotgun (WGS) entry which is preliminary data.</text>
</comment>
<gene>
    <name evidence="1" type="ORF">Pint_35821</name>
</gene>
<dbReference type="EMBL" id="CM047744">
    <property type="protein sequence ID" value="KAJ0028284.1"/>
    <property type="molecule type" value="Genomic_DNA"/>
</dbReference>
<organism evidence="1 2">
    <name type="scientific">Pistacia integerrima</name>
    <dbReference type="NCBI Taxonomy" id="434235"/>
    <lineage>
        <taxon>Eukaryota</taxon>
        <taxon>Viridiplantae</taxon>
        <taxon>Streptophyta</taxon>
        <taxon>Embryophyta</taxon>
        <taxon>Tracheophyta</taxon>
        <taxon>Spermatophyta</taxon>
        <taxon>Magnoliopsida</taxon>
        <taxon>eudicotyledons</taxon>
        <taxon>Gunneridae</taxon>
        <taxon>Pentapetalae</taxon>
        <taxon>rosids</taxon>
        <taxon>malvids</taxon>
        <taxon>Sapindales</taxon>
        <taxon>Anacardiaceae</taxon>
        <taxon>Pistacia</taxon>
    </lineage>
</organism>
<sequence>MDGSASKAEVIKPVLLKAGIPLGLSVAAFFYARIMAKRSVLSKEEALENQVSSIKTDSFEELRDEEEGEEIIRNTHLMNNLVGVSSYQDKVDYEQEILGLRNQVEDLEKTEWEMKRQLVHYHDLKEQESMLMEIKYMLLLEKGHVDLLDREISSMEAENRRVENLVVEYLRVLEQLQYWKSESGLLRRKVKKLLKKAREQSCIIREKNLKIEATEEEILSSRNTIEQKRTKQGTVEQGAIGRAIGIINLKDFLGFDGLTGLELPICRLEDEGITMEDHKQLVHEYEQLQKDRAAEVKELIYLRWTNACLRHELMRNHAQTQQQEQNQEKKNIMELEFEGCGDHGMEHHLVLEHGEPCLSVENAGSSKRPKLLQKLKRWVEGSEKMKSKFDEKEKHEIKCFGRHSHSVCDEPEEEHVNLPRKSCSSA</sequence>
<accession>A0ACC0Y3Q1</accession>
<evidence type="ECO:0000313" key="1">
    <source>
        <dbReference type="EMBL" id="KAJ0028284.1"/>
    </source>
</evidence>
<dbReference type="Proteomes" id="UP001163603">
    <property type="component" value="Chromosome 9"/>
</dbReference>
<name>A0ACC0Y3Q1_9ROSI</name>
<reference evidence="2" key="1">
    <citation type="journal article" date="2023" name="G3 (Bethesda)">
        <title>Genome assembly and association tests identify interacting loci associated with vigor, precocity, and sex in interspecific pistachio rootstocks.</title>
        <authorList>
            <person name="Palmer W."/>
            <person name="Jacygrad E."/>
            <person name="Sagayaradj S."/>
            <person name="Cavanaugh K."/>
            <person name="Han R."/>
            <person name="Bertier L."/>
            <person name="Beede B."/>
            <person name="Kafkas S."/>
            <person name="Golino D."/>
            <person name="Preece J."/>
            <person name="Michelmore R."/>
        </authorList>
    </citation>
    <scope>NUCLEOTIDE SEQUENCE [LARGE SCALE GENOMIC DNA]</scope>
</reference>
<proteinExistence type="predicted"/>
<protein>
    <submittedName>
        <fullName evidence="1">Uncharacterized protein</fullName>
    </submittedName>
</protein>
<keyword evidence="2" id="KW-1185">Reference proteome</keyword>